<dbReference type="InterPro" id="IPR010730">
    <property type="entry name" value="HET"/>
</dbReference>
<reference evidence="2" key="1">
    <citation type="journal article" date="2020" name="Stud. Mycol.">
        <title>101 Dothideomycetes genomes: a test case for predicting lifestyles and emergence of pathogens.</title>
        <authorList>
            <person name="Haridas S."/>
            <person name="Albert R."/>
            <person name="Binder M."/>
            <person name="Bloem J."/>
            <person name="Labutti K."/>
            <person name="Salamov A."/>
            <person name="Andreopoulos B."/>
            <person name="Baker S."/>
            <person name="Barry K."/>
            <person name="Bills G."/>
            <person name="Bluhm B."/>
            <person name="Cannon C."/>
            <person name="Castanera R."/>
            <person name="Culley D."/>
            <person name="Daum C."/>
            <person name="Ezra D."/>
            <person name="Gonzalez J."/>
            <person name="Henrissat B."/>
            <person name="Kuo A."/>
            <person name="Liang C."/>
            <person name="Lipzen A."/>
            <person name="Lutzoni F."/>
            <person name="Magnuson J."/>
            <person name="Mondo S."/>
            <person name="Nolan M."/>
            <person name="Ohm R."/>
            <person name="Pangilinan J."/>
            <person name="Park H.-J."/>
            <person name="Ramirez L."/>
            <person name="Alfaro M."/>
            <person name="Sun H."/>
            <person name="Tritt A."/>
            <person name="Yoshinaga Y."/>
            <person name="Zwiers L.-H."/>
            <person name="Turgeon B."/>
            <person name="Goodwin S."/>
            <person name="Spatafora J."/>
            <person name="Crous P."/>
            <person name="Grigoriev I."/>
        </authorList>
    </citation>
    <scope>NUCLEOTIDE SEQUENCE</scope>
    <source>
        <strain evidence="2">CBS 123094</strain>
    </source>
</reference>
<gene>
    <name evidence="2" type="ORF">P154DRAFT_524786</name>
</gene>
<accession>A0A6A5W8I6</accession>
<name>A0A6A5W8I6_9PLEO</name>
<proteinExistence type="predicted"/>
<evidence type="ECO:0000259" key="1">
    <source>
        <dbReference type="Pfam" id="PF06985"/>
    </source>
</evidence>
<evidence type="ECO:0000313" key="3">
    <source>
        <dbReference type="Proteomes" id="UP000799779"/>
    </source>
</evidence>
<organism evidence="2 3">
    <name type="scientific">Amniculicola lignicola CBS 123094</name>
    <dbReference type="NCBI Taxonomy" id="1392246"/>
    <lineage>
        <taxon>Eukaryota</taxon>
        <taxon>Fungi</taxon>
        <taxon>Dikarya</taxon>
        <taxon>Ascomycota</taxon>
        <taxon>Pezizomycotina</taxon>
        <taxon>Dothideomycetes</taxon>
        <taxon>Pleosporomycetidae</taxon>
        <taxon>Pleosporales</taxon>
        <taxon>Amniculicolaceae</taxon>
        <taxon>Amniculicola</taxon>
    </lineage>
</organism>
<dbReference type="PANTHER" id="PTHR33112:SF9">
    <property type="entry name" value="HETEROKARYON INCOMPATIBILITY DOMAIN-CONTAINING PROTEIN"/>
    <property type="match status" value="1"/>
</dbReference>
<dbReference type="OrthoDB" id="2958217at2759"/>
<dbReference type="PANTHER" id="PTHR33112">
    <property type="entry name" value="DOMAIN PROTEIN, PUTATIVE-RELATED"/>
    <property type="match status" value="1"/>
</dbReference>
<evidence type="ECO:0000313" key="2">
    <source>
        <dbReference type="EMBL" id="KAF1997438.1"/>
    </source>
</evidence>
<protein>
    <submittedName>
        <fullName evidence="2">HET-domain-containing protein</fullName>
    </submittedName>
</protein>
<feature type="domain" description="Heterokaryon incompatibility" evidence="1">
    <location>
        <begin position="9"/>
        <end position="88"/>
    </location>
</feature>
<sequence length="111" mass="12878">MNSNPQFQSIDFRFPQTFKDAIKFSRRLSIRHLWIDALCILQDSTDDWDREASAMAEVYANSHLTLAATGASCVSHGLFHTVGRDDAQREVFSSDMHEIYVRQFPRQFEHL</sequence>
<keyword evidence="3" id="KW-1185">Reference proteome</keyword>
<dbReference type="Proteomes" id="UP000799779">
    <property type="component" value="Unassembled WGS sequence"/>
</dbReference>
<dbReference type="Pfam" id="PF06985">
    <property type="entry name" value="HET"/>
    <property type="match status" value="1"/>
</dbReference>
<dbReference type="EMBL" id="ML977613">
    <property type="protein sequence ID" value="KAF1997438.1"/>
    <property type="molecule type" value="Genomic_DNA"/>
</dbReference>
<dbReference type="AlphaFoldDB" id="A0A6A5W8I6"/>